<feature type="compositionally biased region" description="Basic and acidic residues" evidence="1">
    <location>
        <begin position="17"/>
        <end position="29"/>
    </location>
</feature>
<feature type="region of interest" description="Disordered" evidence="1">
    <location>
        <begin position="17"/>
        <end position="111"/>
    </location>
</feature>
<dbReference type="PROSITE" id="PS50011">
    <property type="entry name" value="PROTEIN_KINASE_DOM"/>
    <property type="match status" value="1"/>
</dbReference>
<feature type="compositionally biased region" description="Basic and acidic residues" evidence="1">
    <location>
        <begin position="95"/>
        <end position="111"/>
    </location>
</feature>
<organism evidence="3 4">
    <name type="scientific">Leucocoprinus leucothites</name>
    <dbReference type="NCBI Taxonomy" id="201217"/>
    <lineage>
        <taxon>Eukaryota</taxon>
        <taxon>Fungi</taxon>
        <taxon>Dikarya</taxon>
        <taxon>Basidiomycota</taxon>
        <taxon>Agaricomycotina</taxon>
        <taxon>Agaricomycetes</taxon>
        <taxon>Agaricomycetidae</taxon>
        <taxon>Agaricales</taxon>
        <taxon>Agaricineae</taxon>
        <taxon>Agaricaceae</taxon>
        <taxon>Leucocoprinus</taxon>
    </lineage>
</organism>
<protein>
    <recommendedName>
        <fullName evidence="2">Protein kinase domain-containing protein</fullName>
    </recommendedName>
</protein>
<dbReference type="Gene3D" id="1.10.510.10">
    <property type="entry name" value="Transferase(Phosphotransferase) domain 1"/>
    <property type="match status" value="1"/>
</dbReference>
<sequence>MSEPLRTLVPLIEAAKKMEETSRRVDPPRSHYGAGPLSRKNLGNRAHSPQLPQTLRIEDDENSSLNRGEEGSSITRPISVPRPVPITLTPSSSSELRDAEARSCDPLDEPDHASLRLPFVRQAGEENYQGISLDDSDTRSERSGWNDDPQMDKILGKLSDILRVQEKRNALSSLQGDHAQLFIDFLYFLVSDPRQLPGAWLRKHALLALRKLSESSLLYPQCRVLKDIQYDPSAPAACGGFCDIFKARYNKEDVCLKVVRLYQNSDATKVLRVCTREAVLWGQLRHPNIVPFYGVYYLSDFHRRICLVSPWMDDGNISTYLQENPQAPRKPLIYDIILGLEYLHDENIIHGDLKGMNILVNGSGQACITDFGLSSIWTDKTLGFTATTVVQSGRTDRWASPELITEDGARPTRASDIWAFGCVCYEILTRLLPFRECTMNVQVLRKLLEGKLPALQDDRGINGSLDKVDQEMWTLMVQCWLAEPEQRPTCQRVLIVFHTSYKIYQPSTQY</sequence>
<evidence type="ECO:0000313" key="3">
    <source>
        <dbReference type="EMBL" id="KAF5362283.1"/>
    </source>
</evidence>
<dbReference type="SMART" id="SM00220">
    <property type="entry name" value="S_TKc"/>
    <property type="match status" value="1"/>
</dbReference>
<dbReference type="GO" id="GO:0004674">
    <property type="term" value="F:protein serine/threonine kinase activity"/>
    <property type="evidence" value="ECO:0007669"/>
    <property type="project" value="TreeGrafter"/>
</dbReference>
<dbReference type="PROSITE" id="PS00108">
    <property type="entry name" value="PROTEIN_KINASE_ST"/>
    <property type="match status" value="1"/>
</dbReference>
<dbReference type="InterPro" id="IPR011009">
    <property type="entry name" value="Kinase-like_dom_sf"/>
</dbReference>
<evidence type="ECO:0000256" key="1">
    <source>
        <dbReference type="SAM" id="MobiDB-lite"/>
    </source>
</evidence>
<dbReference type="InterPro" id="IPR051681">
    <property type="entry name" value="Ser/Thr_Kinases-Pseudokinases"/>
</dbReference>
<name>A0A8H5GCC8_9AGAR</name>
<keyword evidence="4" id="KW-1185">Reference proteome</keyword>
<dbReference type="OrthoDB" id="122279at2759"/>
<dbReference type="Pfam" id="PF00069">
    <property type="entry name" value="Pkinase"/>
    <property type="match status" value="1"/>
</dbReference>
<gene>
    <name evidence="3" type="ORF">D9756_002380</name>
</gene>
<proteinExistence type="predicted"/>
<evidence type="ECO:0000259" key="2">
    <source>
        <dbReference type="PROSITE" id="PS50011"/>
    </source>
</evidence>
<dbReference type="InterPro" id="IPR000719">
    <property type="entry name" value="Prot_kinase_dom"/>
</dbReference>
<dbReference type="PANTHER" id="PTHR44329">
    <property type="entry name" value="SERINE/THREONINE-PROTEIN KINASE TNNI3K-RELATED"/>
    <property type="match status" value="1"/>
</dbReference>
<dbReference type="InterPro" id="IPR008271">
    <property type="entry name" value="Ser/Thr_kinase_AS"/>
</dbReference>
<dbReference type="AlphaFoldDB" id="A0A8H5GCC8"/>
<dbReference type="Proteomes" id="UP000559027">
    <property type="component" value="Unassembled WGS sequence"/>
</dbReference>
<dbReference type="EMBL" id="JAACJO010000002">
    <property type="protein sequence ID" value="KAF5362283.1"/>
    <property type="molecule type" value="Genomic_DNA"/>
</dbReference>
<dbReference type="SUPFAM" id="SSF56112">
    <property type="entry name" value="Protein kinase-like (PK-like)"/>
    <property type="match status" value="1"/>
</dbReference>
<accession>A0A8H5GCC8</accession>
<feature type="domain" description="Protein kinase" evidence="2">
    <location>
        <begin position="230"/>
        <end position="501"/>
    </location>
</feature>
<reference evidence="3 4" key="1">
    <citation type="journal article" date="2020" name="ISME J.">
        <title>Uncovering the hidden diversity of litter-decomposition mechanisms in mushroom-forming fungi.</title>
        <authorList>
            <person name="Floudas D."/>
            <person name="Bentzer J."/>
            <person name="Ahren D."/>
            <person name="Johansson T."/>
            <person name="Persson P."/>
            <person name="Tunlid A."/>
        </authorList>
    </citation>
    <scope>NUCLEOTIDE SEQUENCE [LARGE SCALE GENOMIC DNA]</scope>
    <source>
        <strain evidence="3 4">CBS 146.42</strain>
    </source>
</reference>
<evidence type="ECO:0000313" key="4">
    <source>
        <dbReference type="Proteomes" id="UP000559027"/>
    </source>
</evidence>
<comment type="caution">
    <text evidence="3">The sequence shown here is derived from an EMBL/GenBank/DDBJ whole genome shotgun (WGS) entry which is preliminary data.</text>
</comment>
<dbReference type="PANTHER" id="PTHR44329:SF214">
    <property type="entry name" value="PROTEIN KINASE DOMAIN-CONTAINING PROTEIN"/>
    <property type="match status" value="1"/>
</dbReference>
<dbReference type="GO" id="GO:0005524">
    <property type="term" value="F:ATP binding"/>
    <property type="evidence" value="ECO:0007669"/>
    <property type="project" value="InterPro"/>
</dbReference>